<name>A0A840X256_9RHOB</name>
<dbReference type="EMBL" id="JACIJS010000010">
    <property type="protein sequence ID" value="MBB5516884.1"/>
    <property type="molecule type" value="Genomic_DNA"/>
</dbReference>
<dbReference type="SUPFAM" id="SSF53383">
    <property type="entry name" value="PLP-dependent transferases"/>
    <property type="match status" value="1"/>
</dbReference>
<dbReference type="GO" id="GO:0016829">
    <property type="term" value="F:lyase activity"/>
    <property type="evidence" value="ECO:0007669"/>
    <property type="project" value="UniProtKB-KW"/>
</dbReference>
<dbReference type="InterPro" id="IPR015422">
    <property type="entry name" value="PyrdxlP-dep_Trfase_small"/>
</dbReference>
<proteinExistence type="predicted"/>
<keyword evidence="4" id="KW-1185">Reference proteome</keyword>
<dbReference type="Proteomes" id="UP000553766">
    <property type="component" value="Unassembled WGS sequence"/>
</dbReference>
<comment type="caution">
    <text evidence="3">The sequence shown here is derived from an EMBL/GenBank/DDBJ whole genome shotgun (WGS) entry which is preliminary data.</text>
</comment>
<evidence type="ECO:0000256" key="1">
    <source>
        <dbReference type="ARBA" id="ARBA00022898"/>
    </source>
</evidence>
<protein>
    <submittedName>
        <fullName evidence="3">Selenocysteine lyase/cysteine desulfurase</fullName>
    </submittedName>
</protein>
<reference evidence="3 4" key="1">
    <citation type="submission" date="2020-08" db="EMBL/GenBank/DDBJ databases">
        <title>Genomic Encyclopedia of Type Strains, Phase IV (KMG-IV): sequencing the most valuable type-strain genomes for metagenomic binning, comparative biology and taxonomic classification.</title>
        <authorList>
            <person name="Goeker M."/>
        </authorList>
    </citation>
    <scope>NUCLEOTIDE SEQUENCE [LARGE SCALE GENOMIC DNA]</scope>
    <source>
        <strain evidence="3 4">DSM 103377</strain>
    </source>
</reference>
<keyword evidence="3" id="KW-0456">Lyase</keyword>
<accession>A0A840X256</accession>
<feature type="domain" description="Aminotransferase class V" evidence="2">
    <location>
        <begin position="47"/>
        <end position="349"/>
    </location>
</feature>
<evidence type="ECO:0000313" key="4">
    <source>
        <dbReference type="Proteomes" id="UP000553766"/>
    </source>
</evidence>
<evidence type="ECO:0000313" key="3">
    <source>
        <dbReference type="EMBL" id="MBB5516884.1"/>
    </source>
</evidence>
<keyword evidence="1" id="KW-0663">Pyridoxal phosphate</keyword>
<dbReference type="PANTHER" id="PTHR43586:SF15">
    <property type="entry name" value="BLR3095 PROTEIN"/>
    <property type="match status" value="1"/>
</dbReference>
<sequence>MGWEAFRAGFPMLAEGAYLATAGGAPISDRAAAAGRAYFDDTLREGDAPFARWLGEVDAVRAQVAKLIHASPNDIAFVGSASAGMNILAGYVAPGAHIVSVVDEFPSVTQPFLTRRDEVTFAEPTPDAIADAMRANTGAIVVSHVQFRSGRRLDLAALARIAHARGALLLVDATQSMGAVPLDVGCGADAVVASCYKWLCAGYGAGVVYLSPRLRDRPSPVFGWRSAVEPYGLDETRVDATPSAVRLEMGHPPFAPILCLGGALTHLEETLGFDGVWPRIAALDAHLRAEIARLDLPAPITPPGQSGIAVFPRADAADVKAALAAQGIRVTASGGYLRLSFHAYCSEADITAALTALAQLDM</sequence>
<dbReference type="InterPro" id="IPR015421">
    <property type="entry name" value="PyrdxlP-dep_Trfase_major"/>
</dbReference>
<dbReference type="InterPro" id="IPR015424">
    <property type="entry name" value="PyrdxlP-dep_Trfase"/>
</dbReference>
<dbReference type="Gene3D" id="3.90.1150.10">
    <property type="entry name" value="Aspartate Aminotransferase, domain 1"/>
    <property type="match status" value="1"/>
</dbReference>
<dbReference type="RefSeq" id="WP_184012843.1">
    <property type="nucleotide sequence ID" value="NZ_JACIJS010000010.1"/>
</dbReference>
<dbReference type="AlphaFoldDB" id="A0A840X256"/>
<dbReference type="Pfam" id="PF00266">
    <property type="entry name" value="Aminotran_5"/>
    <property type="match status" value="1"/>
</dbReference>
<dbReference type="InterPro" id="IPR000192">
    <property type="entry name" value="Aminotrans_V_dom"/>
</dbReference>
<dbReference type="Gene3D" id="3.40.640.10">
    <property type="entry name" value="Type I PLP-dependent aspartate aminotransferase-like (Major domain)"/>
    <property type="match status" value="1"/>
</dbReference>
<dbReference type="PANTHER" id="PTHR43586">
    <property type="entry name" value="CYSTEINE DESULFURASE"/>
    <property type="match status" value="1"/>
</dbReference>
<organism evidence="3 4">
    <name type="scientific">Rubricella aquisinus</name>
    <dbReference type="NCBI Taxonomy" id="2028108"/>
    <lineage>
        <taxon>Bacteria</taxon>
        <taxon>Pseudomonadati</taxon>
        <taxon>Pseudomonadota</taxon>
        <taxon>Alphaproteobacteria</taxon>
        <taxon>Rhodobacterales</taxon>
        <taxon>Paracoccaceae</taxon>
        <taxon>Rubricella</taxon>
    </lineage>
</organism>
<evidence type="ECO:0000259" key="2">
    <source>
        <dbReference type="Pfam" id="PF00266"/>
    </source>
</evidence>
<gene>
    <name evidence="3" type="ORF">FHS89_002928</name>
</gene>